<keyword evidence="3" id="KW-1185">Reference proteome</keyword>
<evidence type="ECO:0000256" key="1">
    <source>
        <dbReference type="SAM" id="SignalP"/>
    </source>
</evidence>
<dbReference type="HOGENOM" id="CLU_1959616_0_0_1"/>
<dbReference type="Proteomes" id="UP000015241">
    <property type="component" value="Unassembled WGS sequence"/>
</dbReference>
<protein>
    <recommendedName>
        <fullName evidence="4">Secreted protein</fullName>
    </recommendedName>
</protein>
<dbReference type="OrthoDB" id="2789996at2759"/>
<evidence type="ECO:0000313" key="2">
    <source>
        <dbReference type="EMBL" id="EPT00364.1"/>
    </source>
</evidence>
<gene>
    <name evidence="2" type="ORF">FOMPIDRAFT_1049685</name>
</gene>
<sequence>MVATFILTRTFAVCALLVGAVPLAYAAPIDASASIQNIDERNCRILGCLRRAIPIHEVPNTNSDLLSATSDADDSGVVSSSAVGEVIRHVRPRIDPATNTASDSPDARARELDTEYAELLPEIDSLEK</sequence>
<dbReference type="AlphaFoldDB" id="S8EAS1"/>
<evidence type="ECO:0000313" key="3">
    <source>
        <dbReference type="Proteomes" id="UP000015241"/>
    </source>
</evidence>
<reference evidence="2 3" key="1">
    <citation type="journal article" date="2012" name="Science">
        <title>The Paleozoic origin of enzymatic lignin decomposition reconstructed from 31 fungal genomes.</title>
        <authorList>
            <person name="Floudas D."/>
            <person name="Binder M."/>
            <person name="Riley R."/>
            <person name="Barry K."/>
            <person name="Blanchette R.A."/>
            <person name="Henrissat B."/>
            <person name="Martinez A.T."/>
            <person name="Otillar R."/>
            <person name="Spatafora J.W."/>
            <person name="Yadav J.S."/>
            <person name="Aerts A."/>
            <person name="Benoit I."/>
            <person name="Boyd A."/>
            <person name="Carlson A."/>
            <person name="Copeland A."/>
            <person name="Coutinho P.M."/>
            <person name="de Vries R.P."/>
            <person name="Ferreira P."/>
            <person name="Findley K."/>
            <person name="Foster B."/>
            <person name="Gaskell J."/>
            <person name="Glotzer D."/>
            <person name="Gorecki P."/>
            <person name="Heitman J."/>
            <person name="Hesse C."/>
            <person name="Hori C."/>
            <person name="Igarashi K."/>
            <person name="Jurgens J.A."/>
            <person name="Kallen N."/>
            <person name="Kersten P."/>
            <person name="Kohler A."/>
            <person name="Kuees U."/>
            <person name="Kumar T.K.A."/>
            <person name="Kuo A."/>
            <person name="LaButti K."/>
            <person name="Larrondo L.F."/>
            <person name="Lindquist E."/>
            <person name="Ling A."/>
            <person name="Lombard V."/>
            <person name="Lucas S."/>
            <person name="Lundell T."/>
            <person name="Martin R."/>
            <person name="McLaughlin D.J."/>
            <person name="Morgenstern I."/>
            <person name="Morin E."/>
            <person name="Murat C."/>
            <person name="Nagy L.G."/>
            <person name="Nolan M."/>
            <person name="Ohm R.A."/>
            <person name="Patyshakuliyeva A."/>
            <person name="Rokas A."/>
            <person name="Ruiz-Duenas F.J."/>
            <person name="Sabat G."/>
            <person name="Salamov A."/>
            <person name="Samejima M."/>
            <person name="Schmutz J."/>
            <person name="Slot J.C."/>
            <person name="St John F."/>
            <person name="Stenlid J."/>
            <person name="Sun H."/>
            <person name="Sun S."/>
            <person name="Syed K."/>
            <person name="Tsang A."/>
            <person name="Wiebenga A."/>
            <person name="Young D."/>
            <person name="Pisabarro A."/>
            <person name="Eastwood D.C."/>
            <person name="Martin F."/>
            <person name="Cullen D."/>
            <person name="Grigoriev I.V."/>
            <person name="Hibbett D.S."/>
        </authorList>
    </citation>
    <scope>NUCLEOTIDE SEQUENCE</scope>
    <source>
        <strain evidence="3">FP-58527</strain>
    </source>
</reference>
<keyword evidence="1" id="KW-0732">Signal</keyword>
<organism evidence="2 3">
    <name type="scientific">Fomitopsis schrenkii</name>
    <name type="common">Brown rot fungus</name>
    <dbReference type="NCBI Taxonomy" id="2126942"/>
    <lineage>
        <taxon>Eukaryota</taxon>
        <taxon>Fungi</taxon>
        <taxon>Dikarya</taxon>
        <taxon>Basidiomycota</taxon>
        <taxon>Agaricomycotina</taxon>
        <taxon>Agaricomycetes</taxon>
        <taxon>Polyporales</taxon>
        <taxon>Fomitopsis</taxon>
    </lineage>
</organism>
<feature type="signal peptide" evidence="1">
    <location>
        <begin position="1"/>
        <end position="26"/>
    </location>
</feature>
<accession>S8EAS1</accession>
<evidence type="ECO:0008006" key="4">
    <source>
        <dbReference type="Google" id="ProtNLM"/>
    </source>
</evidence>
<dbReference type="InParanoid" id="S8EAS1"/>
<dbReference type="EMBL" id="KE504149">
    <property type="protein sequence ID" value="EPT00364.1"/>
    <property type="molecule type" value="Genomic_DNA"/>
</dbReference>
<name>S8EAS1_FOMSC</name>
<feature type="chain" id="PRO_5004562872" description="Secreted protein" evidence="1">
    <location>
        <begin position="27"/>
        <end position="128"/>
    </location>
</feature>
<proteinExistence type="predicted"/>